<dbReference type="InterPro" id="IPR016024">
    <property type="entry name" value="ARM-type_fold"/>
</dbReference>
<dbReference type="PANTHER" id="PTHR12697">
    <property type="entry name" value="PBS LYASE HEAT-LIKE PROTEIN"/>
    <property type="match status" value="1"/>
</dbReference>
<dbReference type="Pfam" id="PF13646">
    <property type="entry name" value="HEAT_2"/>
    <property type="match status" value="2"/>
</dbReference>
<evidence type="ECO:0000313" key="2">
    <source>
        <dbReference type="Proteomes" id="UP000649604"/>
    </source>
</evidence>
<dbReference type="InterPro" id="IPR011989">
    <property type="entry name" value="ARM-like"/>
</dbReference>
<protein>
    <recommendedName>
        <fullName evidence="3">Tetratricopeptide repeat protein</fullName>
    </recommendedName>
</protein>
<dbReference type="SUPFAM" id="SSF48371">
    <property type="entry name" value="ARM repeat"/>
    <property type="match status" value="1"/>
</dbReference>
<gene>
    <name evidence="1" type="ORF">GF339_16650</name>
</gene>
<dbReference type="Gene3D" id="1.25.40.10">
    <property type="entry name" value="Tetratricopeptide repeat domain"/>
    <property type="match status" value="3"/>
</dbReference>
<evidence type="ECO:0000313" key="1">
    <source>
        <dbReference type="EMBL" id="MBD3326219.1"/>
    </source>
</evidence>
<sequence length="779" mass="90122">METQQIALIRAALEAKRQDEEALALYWALIQANADPELLPEAYLLLYTVWQAQHHEESLTGLVDAACQSRFADVDVLSLIAEGEFEASRYANALKLYDRLLTLQSLSERGFQCLKLACFQHQPFDEFVNLLLQHCLAESPDDVSLLQYLFSQYVQHEKYTYSSSALAIYQRILQHDPANSTARSVLCEGYFRQGKYEEALTEGEVGLQQDEPSLDILATLAKVHYELGEYGRVVSYCRDVLTKRPGRMDSQVLLATVYAKNALTTNDAIKHYQRALQGDSENLLVRQALFRAYLRKLQLEDAIKECQRLVATLHERYGTSDREFRLWIKDMITEYERVIRRMPGDITLYFITAKLYEYIGHFNKALIYYRMMLQLPLERPTIHRLIDLLERLATFQVQNPHLYLYLGLLYHKIDRYDEAKLAFRLAMYSELDEREVDDILVRHDRSIWRYPPVLVILAHHRIVTKDILEGLIQVFQGTDREDWNGVLWVLQELYDIDDLLVELRQVFGWEAFDEIYREIIPIFANNGSGYAIQVLKDLLSHPNEDVRFEAFKALIQMNHPLAEQSLAEASKDSPYADIRLELAAYYAQQATEQSTYHLLNMLHDAEVEVRLYVVRALQHREVPSESLREILFTEQHAEVKLEIVKLFERSHHPAESIYLTHLLNDLLAKRYEDQSASKVYTRLKKLISQVEKPDEIRLISTLIQAVGNMRLEQSIHSLSMVATTDHSQLLRIEAIESLGKIGSPLGMTPLQDILHSSSESQDIHMAAEQALDQIVSQNT</sequence>
<reference evidence="1" key="1">
    <citation type="submission" date="2019-11" db="EMBL/GenBank/DDBJ databases">
        <title>Microbial mats filling the niche in hypersaline microbial mats.</title>
        <authorList>
            <person name="Wong H.L."/>
            <person name="Macleod F.I."/>
            <person name="White R.A. III"/>
            <person name="Burns B.P."/>
        </authorList>
    </citation>
    <scope>NUCLEOTIDE SEQUENCE</scope>
    <source>
        <strain evidence="1">Rbin_158</strain>
    </source>
</reference>
<dbReference type="Proteomes" id="UP000649604">
    <property type="component" value="Unassembled WGS sequence"/>
</dbReference>
<proteinExistence type="predicted"/>
<dbReference type="SMART" id="SM00028">
    <property type="entry name" value="TPR"/>
    <property type="match status" value="3"/>
</dbReference>
<name>A0A9D5Q6U0_9BACT</name>
<evidence type="ECO:0008006" key="3">
    <source>
        <dbReference type="Google" id="ProtNLM"/>
    </source>
</evidence>
<dbReference type="InterPro" id="IPR019734">
    <property type="entry name" value="TPR_rpt"/>
</dbReference>
<dbReference type="GO" id="GO:0016491">
    <property type="term" value="F:oxidoreductase activity"/>
    <property type="evidence" value="ECO:0007669"/>
    <property type="project" value="TreeGrafter"/>
</dbReference>
<dbReference type="SUPFAM" id="SSF48452">
    <property type="entry name" value="TPR-like"/>
    <property type="match status" value="2"/>
</dbReference>
<dbReference type="AlphaFoldDB" id="A0A9D5Q6U0"/>
<dbReference type="PANTHER" id="PTHR12697:SF5">
    <property type="entry name" value="DEOXYHYPUSINE HYDROXYLASE"/>
    <property type="match status" value="1"/>
</dbReference>
<dbReference type="InterPro" id="IPR011990">
    <property type="entry name" value="TPR-like_helical_dom_sf"/>
</dbReference>
<accession>A0A9D5Q6U0</accession>
<organism evidence="1 2">
    <name type="scientific">candidate division KSB3 bacterium</name>
    <dbReference type="NCBI Taxonomy" id="2044937"/>
    <lineage>
        <taxon>Bacteria</taxon>
        <taxon>candidate division KSB3</taxon>
    </lineage>
</organism>
<comment type="caution">
    <text evidence="1">The sequence shown here is derived from an EMBL/GenBank/DDBJ whole genome shotgun (WGS) entry which is preliminary data.</text>
</comment>
<dbReference type="Gene3D" id="1.25.10.10">
    <property type="entry name" value="Leucine-rich Repeat Variant"/>
    <property type="match status" value="2"/>
</dbReference>
<dbReference type="EMBL" id="WJJP01000540">
    <property type="protein sequence ID" value="MBD3326219.1"/>
    <property type="molecule type" value="Genomic_DNA"/>
</dbReference>